<reference evidence="2 3" key="1">
    <citation type="submission" date="2018-08" db="EMBL/GenBank/DDBJ databases">
        <title>Sphingobium sp. EO9.</title>
        <authorList>
            <person name="Park Y."/>
            <person name="Kim K.H."/>
            <person name="Jeon C.O."/>
        </authorList>
    </citation>
    <scope>NUCLEOTIDE SEQUENCE [LARGE SCALE GENOMIC DNA]</scope>
    <source>
        <strain evidence="2 3">EO9</strain>
    </source>
</reference>
<gene>
    <name evidence="2" type="ORF">D0Z70_16165</name>
</gene>
<dbReference type="Proteomes" id="UP000283469">
    <property type="component" value="Unassembled WGS sequence"/>
</dbReference>
<dbReference type="InterPro" id="IPR019627">
    <property type="entry name" value="YAcAr"/>
</dbReference>
<evidence type="ECO:0000313" key="3">
    <source>
        <dbReference type="Proteomes" id="UP000283469"/>
    </source>
</evidence>
<name>A0A418YQ46_9SPHN</name>
<proteinExistence type="predicted"/>
<dbReference type="RefSeq" id="WP_119748268.1">
    <property type="nucleotide sequence ID" value="NZ_QVRA01000015.1"/>
</dbReference>
<dbReference type="AlphaFoldDB" id="A0A418YQ46"/>
<accession>A0A418YQ46</accession>
<keyword evidence="3" id="KW-1185">Reference proteome</keyword>
<evidence type="ECO:0000259" key="1">
    <source>
        <dbReference type="Pfam" id="PF10686"/>
    </source>
</evidence>
<dbReference type="EMBL" id="QVRA01000015">
    <property type="protein sequence ID" value="RJG53540.1"/>
    <property type="molecule type" value="Genomic_DNA"/>
</dbReference>
<dbReference type="Pfam" id="PF10686">
    <property type="entry name" value="YAcAr"/>
    <property type="match status" value="1"/>
</dbReference>
<sequence>MTHSPRSISRFADIAALYAEETAEPTDRFAAAFTETVGEFRIDRAEDSTDAGMPDPLEAERATELLITTLFDVLRDTRLESIADRLAWGIVHSFHKVASQLDGEADRAAQQVNGLIRSADGSEVATTELEQAQTLCQSLDEARDAVACMRDHAAQMYHAETGRPWSAPRATLVSGKRTASVIAATDFLAARRQRRIEEHAPQGPIVIFSGGQQWEDHQLLWDRLDAIHARIPAMVLATTAQNKGCDAIAAAWAARSGVKLVAFTLDARLGKRAGFARNERLLALRPVEALVCEGSGLQSHLARMVREKRVPAHFFRLSDQRTASAVA</sequence>
<feature type="domain" description="YspA cpYpsA-related SLOG" evidence="1">
    <location>
        <begin position="204"/>
        <end position="268"/>
    </location>
</feature>
<organism evidence="2 3">
    <name type="scientific">Sphingobium terrigena</name>
    <dbReference type="NCBI Taxonomy" id="2304063"/>
    <lineage>
        <taxon>Bacteria</taxon>
        <taxon>Pseudomonadati</taxon>
        <taxon>Pseudomonadota</taxon>
        <taxon>Alphaproteobacteria</taxon>
        <taxon>Sphingomonadales</taxon>
        <taxon>Sphingomonadaceae</taxon>
        <taxon>Sphingobium</taxon>
    </lineage>
</organism>
<protein>
    <submittedName>
        <fullName evidence="2">DUF2493 domain-containing protein</fullName>
    </submittedName>
</protein>
<dbReference type="OrthoDB" id="7854101at2"/>
<comment type="caution">
    <text evidence="2">The sequence shown here is derived from an EMBL/GenBank/DDBJ whole genome shotgun (WGS) entry which is preliminary data.</text>
</comment>
<evidence type="ECO:0000313" key="2">
    <source>
        <dbReference type="EMBL" id="RJG53540.1"/>
    </source>
</evidence>